<dbReference type="PANTHER" id="PTHR30349">
    <property type="entry name" value="PHAGE INTEGRASE-RELATED"/>
    <property type="match status" value="1"/>
</dbReference>
<dbReference type="InterPro" id="IPR010998">
    <property type="entry name" value="Integrase_recombinase_N"/>
</dbReference>
<dbReference type="InterPro" id="IPR050090">
    <property type="entry name" value="Tyrosine_recombinase_XerCD"/>
</dbReference>
<dbReference type="PANTHER" id="PTHR30349:SF91">
    <property type="entry name" value="INTA PROTEIN"/>
    <property type="match status" value="1"/>
</dbReference>
<evidence type="ECO:0000256" key="2">
    <source>
        <dbReference type="ARBA" id="ARBA00023172"/>
    </source>
</evidence>
<dbReference type="RefSeq" id="WP_229881892.1">
    <property type="nucleotide sequence ID" value="NZ_BMVG01000009.1"/>
</dbReference>
<name>A0A918YJ78_9ACTN</name>
<sequence>MKLTLKSGSIRYRFVVDGPRKPDGSRFQIRRTFRTKKEALDELARIRHQTATGSYVLPSKLTVDELLDIWLKSANRGVEQATASNYDSVIRPVRLFLGDKRLQQLTEEDIEAFVDWMLTRGRQREGNPGTGLSVRSVRLTLGRLRSALTLAVRRGWVGRNVAEYVRVPRDAVRRGTQAQAVRRPWDESEAKSFIEAIKHDRLFGVMLLTLIAERPAEACGAHWDENVDLTGSGTIVVGNTQTIVYDRRKPRGMRSTVVEKEPKTHNGRRVLPLPSPVRTALVQFRTLQAKERLAAGDAYEASGYVVVDELGRPFKTDQLRRRAHRLMEQAGVRRVRLYDARHACLSWMANNGVPDTVVSAWAGHSDLSFTKRVYVHPDPQSLRVGSDKLGQLLVS</sequence>
<evidence type="ECO:0000313" key="6">
    <source>
        <dbReference type="EMBL" id="GHE05962.1"/>
    </source>
</evidence>
<dbReference type="GO" id="GO:0006310">
    <property type="term" value="P:DNA recombination"/>
    <property type="evidence" value="ECO:0007669"/>
    <property type="project" value="UniProtKB-KW"/>
</dbReference>
<dbReference type="GO" id="GO:0003677">
    <property type="term" value="F:DNA binding"/>
    <property type="evidence" value="ECO:0007669"/>
    <property type="project" value="UniProtKB-UniRule"/>
</dbReference>
<dbReference type="Gene3D" id="1.10.150.130">
    <property type="match status" value="1"/>
</dbReference>
<feature type="domain" description="Core-binding (CB)" evidence="5">
    <location>
        <begin position="61"/>
        <end position="152"/>
    </location>
</feature>
<dbReference type="SUPFAM" id="SSF56349">
    <property type="entry name" value="DNA breaking-rejoining enzymes"/>
    <property type="match status" value="1"/>
</dbReference>
<proteinExistence type="predicted"/>
<dbReference type="EMBL" id="BMVG01000009">
    <property type="protein sequence ID" value="GHE05962.1"/>
    <property type="molecule type" value="Genomic_DNA"/>
</dbReference>
<dbReference type="Pfam" id="PF00589">
    <property type="entry name" value="Phage_integrase"/>
    <property type="match status" value="1"/>
</dbReference>
<dbReference type="PROSITE" id="PS51898">
    <property type="entry name" value="TYR_RECOMBINASE"/>
    <property type="match status" value="1"/>
</dbReference>
<accession>A0A918YJ78</accession>
<organism evidence="6 7">
    <name type="scientific">Streptomyces alanosinicus</name>
    <dbReference type="NCBI Taxonomy" id="68171"/>
    <lineage>
        <taxon>Bacteria</taxon>
        <taxon>Bacillati</taxon>
        <taxon>Actinomycetota</taxon>
        <taxon>Actinomycetes</taxon>
        <taxon>Kitasatosporales</taxon>
        <taxon>Streptomycetaceae</taxon>
        <taxon>Streptomyces</taxon>
    </lineage>
</organism>
<dbReference type="InterPro" id="IPR013762">
    <property type="entry name" value="Integrase-like_cat_sf"/>
</dbReference>
<dbReference type="InterPro" id="IPR011010">
    <property type="entry name" value="DNA_brk_join_enz"/>
</dbReference>
<dbReference type="AlphaFoldDB" id="A0A918YJ78"/>
<dbReference type="InterPro" id="IPR002104">
    <property type="entry name" value="Integrase_catalytic"/>
</dbReference>
<dbReference type="GO" id="GO:0015074">
    <property type="term" value="P:DNA integration"/>
    <property type="evidence" value="ECO:0007669"/>
    <property type="project" value="InterPro"/>
</dbReference>
<evidence type="ECO:0000256" key="1">
    <source>
        <dbReference type="ARBA" id="ARBA00023125"/>
    </source>
</evidence>
<dbReference type="Gene3D" id="1.10.443.10">
    <property type="entry name" value="Intergrase catalytic core"/>
    <property type="match status" value="1"/>
</dbReference>
<feature type="domain" description="Tyr recombinase" evidence="4">
    <location>
        <begin position="180"/>
        <end position="387"/>
    </location>
</feature>
<dbReference type="Pfam" id="PF13102">
    <property type="entry name" value="Phage_int_SAM_5"/>
    <property type="match status" value="1"/>
</dbReference>
<dbReference type="InterPro" id="IPR044068">
    <property type="entry name" value="CB"/>
</dbReference>
<evidence type="ECO:0000259" key="4">
    <source>
        <dbReference type="PROSITE" id="PS51898"/>
    </source>
</evidence>
<gene>
    <name evidence="6" type="ORF">GCM10010339_44170</name>
</gene>
<dbReference type="PROSITE" id="PS51900">
    <property type="entry name" value="CB"/>
    <property type="match status" value="1"/>
</dbReference>
<comment type="caution">
    <text evidence="6">The sequence shown here is derived from an EMBL/GenBank/DDBJ whole genome shotgun (WGS) entry which is preliminary data.</text>
</comment>
<protein>
    <submittedName>
        <fullName evidence="6">Integrase</fullName>
    </submittedName>
</protein>
<keyword evidence="7" id="KW-1185">Reference proteome</keyword>
<reference evidence="6" key="2">
    <citation type="submission" date="2020-09" db="EMBL/GenBank/DDBJ databases">
        <authorList>
            <person name="Sun Q."/>
            <person name="Ohkuma M."/>
        </authorList>
    </citation>
    <scope>NUCLEOTIDE SEQUENCE</scope>
    <source>
        <strain evidence="6">JCM 4714</strain>
    </source>
</reference>
<dbReference type="InterPro" id="IPR025269">
    <property type="entry name" value="SAM-like_dom"/>
</dbReference>
<evidence type="ECO:0000256" key="3">
    <source>
        <dbReference type="PROSITE-ProRule" id="PRU01248"/>
    </source>
</evidence>
<dbReference type="CDD" id="cd01189">
    <property type="entry name" value="INT_ICEBs1_C_like"/>
    <property type="match status" value="1"/>
</dbReference>
<keyword evidence="2" id="KW-0233">DNA recombination</keyword>
<reference evidence="6" key="1">
    <citation type="journal article" date="2014" name="Int. J. Syst. Evol. Microbiol.">
        <title>Complete genome sequence of Corynebacterium casei LMG S-19264T (=DSM 44701T), isolated from a smear-ripened cheese.</title>
        <authorList>
            <consortium name="US DOE Joint Genome Institute (JGI-PGF)"/>
            <person name="Walter F."/>
            <person name="Albersmeier A."/>
            <person name="Kalinowski J."/>
            <person name="Ruckert C."/>
        </authorList>
    </citation>
    <scope>NUCLEOTIDE SEQUENCE</scope>
    <source>
        <strain evidence="6">JCM 4714</strain>
    </source>
</reference>
<evidence type="ECO:0000259" key="5">
    <source>
        <dbReference type="PROSITE" id="PS51900"/>
    </source>
</evidence>
<evidence type="ECO:0000313" key="7">
    <source>
        <dbReference type="Proteomes" id="UP000655443"/>
    </source>
</evidence>
<dbReference type="Proteomes" id="UP000655443">
    <property type="component" value="Unassembled WGS sequence"/>
</dbReference>
<keyword evidence="1 3" id="KW-0238">DNA-binding</keyword>